<reference evidence="1 2" key="1">
    <citation type="submission" date="2019-12" db="EMBL/GenBank/DDBJ databases">
        <title>Sequencing and analysis of the whole genome of Mycoplasma gallinaceum strain Peacock20181011.</title>
        <authorList>
            <person name="Liu X."/>
            <person name="Qin Z."/>
            <person name="Xu H."/>
        </authorList>
    </citation>
    <scope>NUCLEOTIDE SEQUENCE [LARGE SCALE GENOMIC DNA]</scope>
    <source>
        <strain evidence="1 2">Peacock20181011</strain>
    </source>
</reference>
<dbReference type="AlphaFoldDB" id="A0A6H0V796"/>
<evidence type="ECO:0000313" key="2">
    <source>
        <dbReference type="Proteomes" id="UP000503310"/>
    </source>
</evidence>
<accession>A0A6H0V796</accession>
<evidence type="ECO:0000313" key="1">
    <source>
        <dbReference type="EMBL" id="QIW62365.1"/>
    </source>
</evidence>
<dbReference type="EMBL" id="CP047225">
    <property type="protein sequence ID" value="QIW62365.1"/>
    <property type="molecule type" value="Genomic_DNA"/>
</dbReference>
<dbReference type="RefSeq" id="WP_167845333.1">
    <property type="nucleotide sequence ID" value="NZ_CP047225.1"/>
</dbReference>
<dbReference type="Proteomes" id="UP000503310">
    <property type="component" value="Chromosome"/>
</dbReference>
<organism evidence="1 2">
    <name type="scientific">Mycoplasmopsis gallinacea</name>
    <dbReference type="NCBI Taxonomy" id="29556"/>
    <lineage>
        <taxon>Bacteria</taxon>
        <taxon>Bacillati</taxon>
        <taxon>Mycoplasmatota</taxon>
        <taxon>Mycoplasmoidales</taxon>
        <taxon>Metamycoplasmataceae</taxon>
        <taxon>Mycoplasmopsis</taxon>
    </lineage>
</organism>
<sequence>MNKTNSNVIAIFNVFNHKQRIEIKNSKTNTTKSLGDHWFRSGKVIDYIAREEAILVQPKNFNQDKLNHIFLQSGKEEIEFMHSFLKVYSEDKSLTGIYDISQNENDIPLEIAKEELSKLDKDQKIFNLIFSPNSKLVSENRFFSKKQWFDLLKEELQVFCSQNKMDFNKIKGYMGIHVNTKHPHAHIVFFEKEKSYKKNKDSKFIWYPFNNFLYKTIDDFKQRTEWKMNAQLYKEYENQVYQTKNSLYDFKRNFNNGIANVDYKASNLEIQRKIEEIAKYCNENKIKSYFKVKDKKIKGYIADVNDELIKSNVFYKKLNENYDKCLNSISSIQANNSIAKKELKSIYAKEIKEKQNKLFSFVLRTCISIDRKYKRNLFPYQRYISKYYTNEKVNWSKEASLPNIHNLNLFLEQKKLEIVETLSISFNSEIDSFVNDNKVNVNQFNEFRKSWGSLKSKIKKENLSLNEISHSKEMNVILNYLTKHQSDFKQFEKQYQSMLKDFDKSIVKETDWDVKKEAIALKDKFQSEIHNAKTLLVISKMNLKKDEEDFKSKWNLTSLRKEKWKQMKTIKEFYKNFDIDMEEAIDYVMENHW</sequence>
<gene>
    <name evidence="1" type="ORF">GOQ20_02935</name>
</gene>
<proteinExistence type="predicted"/>
<name>A0A6H0V796_9BACT</name>
<protein>
    <submittedName>
        <fullName evidence="1">Uncharacterized protein</fullName>
    </submittedName>
</protein>